<accession>A0A845RLC1</accession>
<dbReference type="Proteomes" id="UP000446348">
    <property type="component" value="Unassembled WGS sequence"/>
</dbReference>
<dbReference type="SUPFAM" id="SSF56399">
    <property type="entry name" value="ADP-ribosylation"/>
    <property type="match status" value="1"/>
</dbReference>
<evidence type="ECO:0000313" key="3">
    <source>
        <dbReference type="EMBL" id="NBI80339.1"/>
    </source>
</evidence>
<reference evidence="3 4" key="1">
    <citation type="submission" date="2018-08" db="EMBL/GenBank/DDBJ databases">
        <title>Murine metabolic-syndrome-specific gut microbial biobank.</title>
        <authorList>
            <person name="Liu C."/>
        </authorList>
    </citation>
    <scope>NUCLEOTIDE SEQUENCE [LARGE SCALE GENOMIC DNA]</scope>
    <source>
        <strain evidence="3 4">X69</strain>
    </source>
</reference>
<dbReference type="EMBL" id="QXWZ01000046">
    <property type="protein sequence ID" value="NBI80339.1"/>
    <property type="molecule type" value="Genomic_DNA"/>
</dbReference>
<dbReference type="OrthoDB" id="9765386at2"/>
<dbReference type="Pfam" id="PF04233">
    <property type="entry name" value="Phage_Mu_F"/>
    <property type="match status" value="1"/>
</dbReference>
<dbReference type="Pfam" id="PF03496">
    <property type="entry name" value="ADPrib_exo_Tox"/>
    <property type="match status" value="1"/>
</dbReference>
<dbReference type="AlphaFoldDB" id="A0A845RLC1"/>
<dbReference type="InterPro" id="IPR003540">
    <property type="entry name" value="ADP-ribosyltransferase"/>
</dbReference>
<evidence type="ECO:0000313" key="4">
    <source>
        <dbReference type="Proteomes" id="UP000446348"/>
    </source>
</evidence>
<dbReference type="PROSITE" id="PS51996">
    <property type="entry name" value="TR_MART"/>
    <property type="match status" value="1"/>
</dbReference>
<sequence>MSTWSRSQWIEDAKKRVLQNTRRTDDYTRELIFLYDEAAVNIEREIEALFARFARDNGLTEEAARQLLEGREYSVWRKSIEEYIAGVSDAASSSKALLELNTLAMKSRITRKEQLLANVYRNMIDLAGDSTARMDALLGDMLKVNYYESCFTIQRGIGLGFGVAKISDRLIRQVLSFPWSEKHYSEAVWGACDHLSALVRREITLGFIQGSSVQKMAKAIDEVMDRGRYNAERLVRTECKYFANQGELMGYKENGITEYQFLGGTEHSGSCTCGELNGRVFRVEEAQPGVNFPPIHPNCLCIIKAHFGKSIFDKREGDPLAGNVKFEEWKKKYVDGAAKDGTISLSETDKRALMQYISSESYKINDKLRRGAALSQQERQFVEDLDHALERLPEHRGTVYRSLSKGLEIEDVDAFVASHIIGVPKQFDAYTSASLEVYDGTMEIQYVIESKRGKDLTAWNPGEKEILFGRSTWFIPTRVEGHTIYMEEVPDE</sequence>
<gene>
    <name evidence="3" type="ORF">D3Z39_16035</name>
</gene>
<organism evidence="3 4">
    <name type="scientific">Anaerotruncus colihominis</name>
    <dbReference type="NCBI Taxonomy" id="169435"/>
    <lineage>
        <taxon>Bacteria</taxon>
        <taxon>Bacillati</taxon>
        <taxon>Bacillota</taxon>
        <taxon>Clostridia</taxon>
        <taxon>Eubacteriales</taxon>
        <taxon>Oscillospiraceae</taxon>
        <taxon>Anaerotruncus</taxon>
    </lineage>
</organism>
<dbReference type="GO" id="GO:0005576">
    <property type="term" value="C:extracellular region"/>
    <property type="evidence" value="ECO:0007669"/>
    <property type="project" value="InterPro"/>
</dbReference>
<protein>
    <submittedName>
        <fullName evidence="3">Phage head morphogenesis protein</fullName>
    </submittedName>
</protein>
<feature type="domain" description="Phage head morphogenesis" evidence="2">
    <location>
        <begin position="199"/>
        <end position="302"/>
    </location>
</feature>
<evidence type="ECO:0000259" key="2">
    <source>
        <dbReference type="Pfam" id="PF04233"/>
    </source>
</evidence>
<dbReference type="RefSeq" id="WP_160211022.1">
    <property type="nucleotide sequence ID" value="NZ_QXWZ01000046.1"/>
</dbReference>
<dbReference type="NCBIfam" id="TIGR01641">
    <property type="entry name" value="phageSPP1_gp7"/>
    <property type="match status" value="1"/>
</dbReference>
<comment type="caution">
    <text evidence="3">The sequence shown here is derived from an EMBL/GenBank/DDBJ whole genome shotgun (WGS) entry which is preliminary data.</text>
</comment>
<dbReference type="InterPro" id="IPR006528">
    <property type="entry name" value="Phage_head_morphogenesis_dom"/>
</dbReference>
<proteinExistence type="predicted"/>
<dbReference type="Gene3D" id="3.90.176.10">
    <property type="entry name" value="Toxin ADP-ribosyltransferase, Chain A, domain 1"/>
    <property type="match status" value="1"/>
</dbReference>
<feature type="domain" description="ADP ribosyltransferase" evidence="1">
    <location>
        <begin position="328"/>
        <end position="474"/>
    </location>
</feature>
<name>A0A845RLC1_9FIRM</name>
<evidence type="ECO:0000259" key="1">
    <source>
        <dbReference type="Pfam" id="PF03496"/>
    </source>
</evidence>